<gene>
    <name evidence="5" type="primary">kce_1</name>
    <name evidence="5" type="ORF">TM5383_00653</name>
</gene>
<keyword evidence="6" id="KW-1185">Reference proteome</keyword>
<dbReference type="RefSeq" id="WP_058317621.1">
    <property type="nucleotide sequence ID" value="NZ_CYSF01000005.1"/>
</dbReference>
<evidence type="ECO:0000256" key="1">
    <source>
        <dbReference type="ARBA" id="ARBA00001947"/>
    </source>
</evidence>
<evidence type="ECO:0000256" key="4">
    <source>
        <dbReference type="ARBA" id="ARBA00022833"/>
    </source>
</evidence>
<keyword evidence="3" id="KW-0479">Metal-binding</keyword>
<keyword evidence="4" id="KW-0862">Zinc</keyword>
<organism evidence="5 6">
    <name type="scientific">Thalassovita mediterranea</name>
    <dbReference type="NCBI Taxonomy" id="340021"/>
    <lineage>
        <taxon>Bacteria</taxon>
        <taxon>Pseudomonadati</taxon>
        <taxon>Pseudomonadota</taxon>
        <taxon>Alphaproteobacteria</taxon>
        <taxon>Rhodobacterales</taxon>
        <taxon>Roseobacteraceae</taxon>
        <taxon>Thalassovita</taxon>
    </lineage>
</organism>
<evidence type="ECO:0000256" key="2">
    <source>
        <dbReference type="ARBA" id="ARBA00022679"/>
    </source>
</evidence>
<name>A0A0P1GMV1_9RHOB</name>
<dbReference type="Pfam" id="PF05853">
    <property type="entry name" value="BKACE"/>
    <property type="match status" value="1"/>
</dbReference>
<dbReference type="Proteomes" id="UP000051681">
    <property type="component" value="Unassembled WGS sequence"/>
</dbReference>
<dbReference type="AlphaFoldDB" id="A0A0P1GMV1"/>
<reference evidence="5 6" key="1">
    <citation type="submission" date="2015-09" db="EMBL/GenBank/DDBJ databases">
        <authorList>
            <consortium name="Swine Surveillance"/>
        </authorList>
    </citation>
    <scope>NUCLEOTIDE SEQUENCE [LARGE SCALE GENOMIC DNA]</scope>
    <source>
        <strain evidence="5 6">CECT 8383</strain>
    </source>
</reference>
<evidence type="ECO:0000313" key="5">
    <source>
        <dbReference type="EMBL" id="CUH83463.1"/>
    </source>
</evidence>
<protein>
    <submittedName>
        <fullName evidence="5">3-keto-5-aminohexanoate cleavage enzyme</fullName>
        <ecNumber evidence="5">2.-.-.-</ecNumber>
    </submittedName>
</protein>
<evidence type="ECO:0000256" key="3">
    <source>
        <dbReference type="ARBA" id="ARBA00022723"/>
    </source>
</evidence>
<dbReference type="InterPro" id="IPR013785">
    <property type="entry name" value="Aldolase_TIM"/>
</dbReference>
<dbReference type="STRING" id="340021.TM5383_00653"/>
<dbReference type="OrthoDB" id="9805277at2"/>
<comment type="cofactor">
    <cofactor evidence="1">
        <name>Zn(2+)</name>
        <dbReference type="ChEBI" id="CHEBI:29105"/>
    </cofactor>
</comment>
<dbReference type="Gene3D" id="3.20.20.70">
    <property type="entry name" value="Aldolase class I"/>
    <property type="match status" value="1"/>
</dbReference>
<evidence type="ECO:0000313" key="6">
    <source>
        <dbReference type="Proteomes" id="UP000051681"/>
    </source>
</evidence>
<dbReference type="GO" id="GO:0046872">
    <property type="term" value="F:metal ion binding"/>
    <property type="evidence" value="ECO:0007669"/>
    <property type="project" value="UniProtKB-KW"/>
</dbReference>
<sequence length="282" mass="30133">MQTNAFILNTAFTGAVSDKSKNPNVPYTVDEIVADAKRCVGHGTAIGHFHVRTDEGAPTNDPDRYARLIAGLRAENSLKDLIVVASTSGRHGQTIEERCAVLKLPMDERPDMGSLTLSSLNFATGPSVTSPDGIRKLAETMLACGVKPELEVFDLGMLSFAHQLIHEGLIEGPFYINIILGNQSGAMPRIATVAALMSELPENAIVSFGGIARHQVAAHRYAVAVAGGARTGLEDNLVLDRNRTLADNATLTQRLAAMATSAQRSIATAREVRDHLGLKQRG</sequence>
<dbReference type="EMBL" id="CYSF01000005">
    <property type="protein sequence ID" value="CUH83463.1"/>
    <property type="molecule type" value="Genomic_DNA"/>
</dbReference>
<dbReference type="PANTHER" id="PTHR37418">
    <property type="entry name" value="3-KETO-5-AMINOHEXANOATE CLEAVAGE ENZYME-RELATED"/>
    <property type="match status" value="1"/>
</dbReference>
<accession>A0A0P1GMV1</accession>
<proteinExistence type="predicted"/>
<dbReference type="PANTHER" id="PTHR37418:SF2">
    <property type="entry name" value="3-KETO-5-AMINOHEXANOATE CLEAVAGE ENZYME"/>
    <property type="match status" value="1"/>
</dbReference>
<dbReference type="InterPro" id="IPR008567">
    <property type="entry name" value="BKACE"/>
</dbReference>
<dbReference type="GO" id="GO:0043720">
    <property type="term" value="F:3-keto-5-aminohexanoate cleavage activity"/>
    <property type="evidence" value="ECO:0007669"/>
    <property type="project" value="InterPro"/>
</dbReference>
<keyword evidence="2 5" id="KW-0808">Transferase</keyword>
<dbReference type="EC" id="2.-.-.-" evidence="5"/>